<keyword evidence="3" id="KW-1185">Reference proteome</keyword>
<evidence type="ECO:0000256" key="1">
    <source>
        <dbReference type="SAM" id="MobiDB-lite"/>
    </source>
</evidence>
<proteinExistence type="predicted"/>
<name>A0A9D5CPC5_9LILI</name>
<accession>A0A9D5CPC5</accession>
<dbReference type="Pfam" id="PF08576">
    <property type="entry name" value="DUF1764"/>
    <property type="match status" value="1"/>
</dbReference>
<dbReference type="Proteomes" id="UP001085076">
    <property type="component" value="Miscellaneous, Linkage group lg04"/>
</dbReference>
<feature type="region of interest" description="Disordered" evidence="1">
    <location>
        <begin position="1"/>
        <end position="95"/>
    </location>
</feature>
<evidence type="ECO:0000313" key="2">
    <source>
        <dbReference type="EMBL" id="KAJ0976017.1"/>
    </source>
</evidence>
<feature type="compositionally biased region" description="Basic and acidic residues" evidence="1">
    <location>
        <begin position="44"/>
        <end position="60"/>
    </location>
</feature>
<dbReference type="InterPro" id="IPR013885">
    <property type="entry name" value="DUF1764_euk"/>
</dbReference>
<organism evidence="2 3">
    <name type="scientific">Dioscorea zingiberensis</name>
    <dbReference type="NCBI Taxonomy" id="325984"/>
    <lineage>
        <taxon>Eukaryota</taxon>
        <taxon>Viridiplantae</taxon>
        <taxon>Streptophyta</taxon>
        <taxon>Embryophyta</taxon>
        <taxon>Tracheophyta</taxon>
        <taxon>Spermatophyta</taxon>
        <taxon>Magnoliopsida</taxon>
        <taxon>Liliopsida</taxon>
        <taxon>Dioscoreales</taxon>
        <taxon>Dioscoreaceae</taxon>
        <taxon>Dioscorea</taxon>
    </lineage>
</organism>
<feature type="compositionally biased region" description="Basic and acidic residues" evidence="1">
    <location>
        <begin position="9"/>
        <end position="37"/>
    </location>
</feature>
<dbReference type="OrthoDB" id="20835at2759"/>
<feature type="compositionally biased region" description="Basic residues" evidence="1">
    <location>
        <begin position="61"/>
        <end position="73"/>
    </location>
</feature>
<reference evidence="2" key="1">
    <citation type="submission" date="2021-03" db="EMBL/GenBank/DDBJ databases">
        <authorList>
            <person name="Li Z."/>
            <person name="Yang C."/>
        </authorList>
    </citation>
    <scope>NUCLEOTIDE SEQUENCE</scope>
    <source>
        <strain evidence="2">Dzin_1.0</strain>
        <tissue evidence="2">Leaf</tissue>
    </source>
</reference>
<dbReference type="PANTHER" id="PTHR34066">
    <property type="entry name" value="GROWTH FACTOR 2"/>
    <property type="match status" value="1"/>
</dbReference>
<gene>
    <name evidence="2" type="ORF">J5N97_017982</name>
</gene>
<dbReference type="PANTHER" id="PTHR34066:SF1">
    <property type="entry name" value="DUF1764 FAMILY PROTEIN"/>
    <property type="match status" value="1"/>
</dbReference>
<protein>
    <submittedName>
        <fullName evidence="2">Uncharacterized protein</fullName>
    </submittedName>
</protein>
<reference evidence="2" key="2">
    <citation type="journal article" date="2022" name="Hortic Res">
        <title>The genome of Dioscorea zingiberensis sheds light on the biosynthesis, origin and evolution of the medicinally important diosgenin saponins.</title>
        <authorList>
            <person name="Li Y."/>
            <person name="Tan C."/>
            <person name="Li Z."/>
            <person name="Guo J."/>
            <person name="Li S."/>
            <person name="Chen X."/>
            <person name="Wang C."/>
            <person name="Dai X."/>
            <person name="Yang H."/>
            <person name="Song W."/>
            <person name="Hou L."/>
            <person name="Xu J."/>
            <person name="Tong Z."/>
            <person name="Xu A."/>
            <person name="Yuan X."/>
            <person name="Wang W."/>
            <person name="Yang Q."/>
            <person name="Chen L."/>
            <person name="Sun Z."/>
            <person name="Wang K."/>
            <person name="Pan B."/>
            <person name="Chen J."/>
            <person name="Bao Y."/>
            <person name="Liu F."/>
            <person name="Qi X."/>
            <person name="Gang D.R."/>
            <person name="Wen J."/>
            <person name="Li J."/>
        </authorList>
    </citation>
    <scope>NUCLEOTIDE SEQUENCE</scope>
    <source>
        <strain evidence="2">Dzin_1.0</strain>
    </source>
</reference>
<dbReference type="AlphaFoldDB" id="A0A9D5CPC5"/>
<dbReference type="EMBL" id="JAGGNH010000004">
    <property type="protein sequence ID" value="KAJ0976017.1"/>
    <property type="molecule type" value="Genomic_DNA"/>
</dbReference>
<sequence length="148" mass="16607">MAPAQTLEKPSEPAIAEKEEKEEEKKKAADVIDEIFRSKKTKKKQSEPPSKDEKPEENPKPKKKAQSKKKRDKSKGISVVGDGVENRRKRRRTGDGLAIYSADELGFGNPDAGAWAAGEFSIFRGHQRCRFPECGFKSCLSRSQEIDE</sequence>
<comment type="caution">
    <text evidence="2">The sequence shown here is derived from an EMBL/GenBank/DDBJ whole genome shotgun (WGS) entry which is preliminary data.</text>
</comment>
<evidence type="ECO:0000313" key="3">
    <source>
        <dbReference type="Proteomes" id="UP001085076"/>
    </source>
</evidence>